<reference evidence="2" key="1">
    <citation type="submission" date="2018-07" db="EMBL/GenBank/DDBJ databases">
        <title>Genome assembly of strain Ka43.</title>
        <authorList>
            <person name="Kukolya J."/>
            <person name="Nagy I."/>
            <person name="Horvath B."/>
            <person name="Toth A."/>
        </authorList>
    </citation>
    <scope>NUCLEOTIDE SEQUENCE</scope>
    <source>
        <strain evidence="2">KB43</strain>
    </source>
</reference>
<dbReference type="RefSeq" id="WP_193906893.1">
    <property type="nucleotide sequence ID" value="NZ_PRDL01000001.1"/>
</dbReference>
<keyword evidence="1" id="KW-0732">Signal</keyword>
<dbReference type="Proteomes" id="UP000652567">
    <property type="component" value="Unassembled WGS sequence"/>
</dbReference>
<feature type="chain" id="PRO_5037093188" evidence="1">
    <location>
        <begin position="20"/>
        <end position="107"/>
    </location>
</feature>
<evidence type="ECO:0000256" key="1">
    <source>
        <dbReference type="SAM" id="SignalP"/>
    </source>
</evidence>
<dbReference type="AlphaFoldDB" id="A0A928V4P6"/>
<sequence length="107" mass="11831">MKNLACLLLALCFSAVASAADYSIVVSNKSGYDFYHLYVSSVSSEEWEEDILGVDVLPSGEKVTVTISGFDSPHFDIRAVDEEGDTFTLYDIDVEKYDVVFTLEAQD</sequence>
<organism evidence="2 3">
    <name type="scientific">Cellvibrio polysaccharolyticus</name>
    <dbReference type="NCBI Taxonomy" id="2082724"/>
    <lineage>
        <taxon>Bacteria</taxon>
        <taxon>Pseudomonadati</taxon>
        <taxon>Pseudomonadota</taxon>
        <taxon>Gammaproteobacteria</taxon>
        <taxon>Cellvibrionales</taxon>
        <taxon>Cellvibrionaceae</taxon>
        <taxon>Cellvibrio</taxon>
    </lineage>
</organism>
<feature type="signal peptide" evidence="1">
    <location>
        <begin position="1"/>
        <end position="19"/>
    </location>
</feature>
<accession>A0A928V4P6</accession>
<evidence type="ECO:0000313" key="3">
    <source>
        <dbReference type="Proteomes" id="UP000652567"/>
    </source>
</evidence>
<keyword evidence="3" id="KW-1185">Reference proteome</keyword>
<name>A0A928V4P6_9GAMM</name>
<gene>
    <name evidence="2" type="ORF">C4F51_02600</name>
</gene>
<proteinExistence type="predicted"/>
<dbReference type="EMBL" id="PRDL01000001">
    <property type="protein sequence ID" value="MBE8716074.1"/>
    <property type="molecule type" value="Genomic_DNA"/>
</dbReference>
<comment type="caution">
    <text evidence="2">The sequence shown here is derived from an EMBL/GenBank/DDBJ whole genome shotgun (WGS) entry which is preliminary data.</text>
</comment>
<evidence type="ECO:0000313" key="2">
    <source>
        <dbReference type="EMBL" id="MBE8716074.1"/>
    </source>
</evidence>
<protein>
    <submittedName>
        <fullName evidence="2">Uncharacterized protein</fullName>
    </submittedName>
</protein>